<dbReference type="EMBL" id="JADIXZ010000004">
    <property type="protein sequence ID" value="MBK6301196.1"/>
    <property type="molecule type" value="Genomic_DNA"/>
</dbReference>
<dbReference type="Gene3D" id="3.40.50.300">
    <property type="entry name" value="P-loop containing nucleotide triphosphate hydrolases"/>
    <property type="match status" value="1"/>
</dbReference>
<sequence length="1338" mass="142907">MSVAQTIASWARELSEVGGRNTLLWAPEGPDRDGYLDLTTAHPGGVSMLLAGRPTSLSDLVREAAAFEEARDTVRAIHAKASELLNERGLVVGFVAIGVATWDPPRARAIVEAPVLLRTCTLRPTSPAQHDFDLDLGPTVEVNPVLVNYLRSVAGIAVDPTALAALTTLKGSAGGFDPYPVYAALGRLCADLPGFAVTPRLVLGTYPYGKPDMVADVSGQAQWLAQVDLVAALAGDEPAITRLRQALPEPAETPDPELEMRVLDLDATQESVIEAVRAGRQLVLTAPTGTGATQTVAALVAALAHDGKQVLYVTSQRRSLRELQDRLASVGLDDLVLDLTGAGEDRRAVTSELGQALARLATLDDRDLADAADPRGRLDRAATVGQSEQTLADHVAAIHEVRRPWGVTAYEIQEAMGALAARHPAPGSRVRIGGAALEELSRARVTELAEHLQAAAAAGAWSAEGGDPWYGATIRSEAEVERARDIVTRLTGGDLAATTADLDSILVESSLRPARSAADWRHALVTMRGVHETLEVFRPEIFDVPLDEHVVATGSRAYRAESAVELGGWSRSRVRRQARRMLRPGRPPADLHAELVRARNQRIAWHDLVGAGGRPEISPRLEEGEAAYQGLVADLTWLDERLRPGPDDGPMLTTSFPLLRARLTRLAERLDRLDILPQVTAVVDELRAARMGEVMDDFAARGVAAEHVPAEVEHVWWASLGQEIRARDPRYANHDGGALRLAADQLAGLDEVGRTSDAGRVRAVVDRRARQRAREHPRQTDLLHAQAGLGQGHLPFAALHREADRVIGALRPCLAVSPYAVAQVLAPGTAVDVVVLDDATTVSVAEAVSALSRGRQTLVIGRPDGAVPSAFRASAGTRPVTDPSAAPPSLYAAATAVLPERRLAWWHTDLDARLALLPPEGITHGAPSPLRVPALRLDHVEGTAAVLPGTDSAIEWTAAEVARVVELVLEHARHRRDQTLAVLTLTADMAHLVRDGVRDGIGRLDGDVAAGEFLAGVGVEPFVVAQVEEADGLLRDVVLLAVGYGRTPHGRVLHRFPALNLPGGEAALIAATARARQELVVVSTLRSGDLDAGRLRATPAGRLVELLAHAEAGGIHEGESTTAQGGDPLMSYLASRLRQEGLTVQAQMGVGPHRVELAVGHPSVADRWLVAVESDGPGYAALPGVRARDVLRPRQLRRLGWEPIRVWSTDLYRDPAPEVVRVVAAVTATLRARNAQVAAAAALEPKAPEPAAEPEPSVAEPNSAQETEAAAESKPTEAAKASEVGEVGEAAKPGKRKKLKRSSAERSADDTDTGWGERPRSGDEHDRWLEEQRPPHWE</sequence>
<dbReference type="Pfam" id="PF18741">
    <property type="entry name" value="MTES_1575"/>
    <property type="match status" value="1"/>
</dbReference>
<evidence type="ECO:0000313" key="4">
    <source>
        <dbReference type="Proteomes" id="UP000718281"/>
    </source>
</evidence>
<dbReference type="InterPro" id="IPR049468">
    <property type="entry name" value="Restrct_endonuc-II-like_dom"/>
</dbReference>
<evidence type="ECO:0000256" key="1">
    <source>
        <dbReference type="SAM" id="MobiDB-lite"/>
    </source>
</evidence>
<dbReference type="InterPro" id="IPR011335">
    <property type="entry name" value="Restrct_endonuc-II-like"/>
</dbReference>
<organism evidence="3 4">
    <name type="scientific">Candidatus Phosphoribacter hodrii</name>
    <dbReference type="NCBI Taxonomy" id="2953743"/>
    <lineage>
        <taxon>Bacteria</taxon>
        <taxon>Bacillati</taxon>
        <taxon>Actinomycetota</taxon>
        <taxon>Actinomycetes</taxon>
        <taxon>Micrococcales</taxon>
        <taxon>Dermatophilaceae</taxon>
        <taxon>Candidatus Phosphoribacter</taxon>
    </lineage>
</organism>
<proteinExistence type="predicted"/>
<gene>
    <name evidence="3" type="ORF">IPF40_09140</name>
</gene>
<dbReference type="InterPro" id="IPR027417">
    <property type="entry name" value="P-loop_NTPase"/>
</dbReference>
<reference evidence="3 4" key="1">
    <citation type="submission" date="2020-10" db="EMBL/GenBank/DDBJ databases">
        <title>Connecting structure to function with the recovery of over 1000 high-quality activated sludge metagenome-assembled genomes encoding full-length rRNA genes using long-read sequencing.</title>
        <authorList>
            <person name="Singleton C.M."/>
            <person name="Petriglieri F."/>
            <person name="Kristensen J.M."/>
            <person name="Kirkegaard R.H."/>
            <person name="Michaelsen T.Y."/>
            <person name="Andersen M.H."/>
            <person name="Karst S.M."/>
            <person name="Dueholm M.S."/>
            <person name="Nielsen P.H."/>
            <person name="Albertsen M."/>
        </authorList>
    </citation>
    <scope>NUCLEOTIDE SEQUENCE [LARGE SCALE GENOMIC DNA]</scope>
    <source>
        <strain evidence="3">AalE_18-Q3-R2-46_BAT3C.188</strain>
    </source>
</reference>
<dbReference type="SUPFAM" id="SSF52540">
    <property type="entry name" value="P-loop containing nucleoside triphosphate hydrolases"/>
    <property type="match status" value="1"/>
</dbReference>
<feature type="compositionally biased region" description="Basic and acidic residues" evidence="1">
    <location>
        <begin position="1302"/>
        <end position="1338"/>
    </location>
</feature>
<evidence type="ECO:0000313" key="3">
    <source>
        <dbReference type="EMBL" id="MBK6301196.1"/>
    </source>
</evidence>
<feature type="region of interest" description="Disordered" evidence="1">
    <location>
        <begin position="1241"/>
        <end position="1338"/>
    </location>
</feature>
<comment type="caution">
    <text evidence="3">The sequence shown here is derived from an EMBL/GenBank/DDBJ whole genome shotgun (WGS) entry which is preliminary data.</text>
</comment>
<dbReference type="SUPFAM" id="SSF52980">
    <property type="entry name" value="Restriction endonuclease-like"/>
    <property type="match status" value="1"/>
</dbReference>
<feature type="domain" description="Restriction endonuclease type II-like" evidence="2">
    <location>
        <begin position="1134"/>
        <end position="1225"/>
    </location>
</feature>
<evidence type="ECO:0000259" key="2">
    <source>
        <dbReference type="Pfam" id="PF18741"/>
    </source>
</evidence>
<feature type="compositionally biased region" description="Low complexity" evidence="1">
    <location>
        <begin position="1254"/>
        <end position="1264"/>
    </location>
</feature>
<accession>A0A934X4Z3</accession>
<dbReference type="Proteomes" id="UP000718281">
    <property type="component" value="Unassembled WGS sequence"/>
</dbReference>
<protein>
    <submittedName>
        <fullName evidence="3">AAA family ATPase</fullName>
    </submittedName>
</protein>
<name>A0A934X4Z3_9MICO</name>